<protein>
    <submittedName>
        <fullName evidence="1">5813_t:CDS:1</fullName>
    </submittedName>
</protein>
<evidence type="ECO:0000313" key="1">
    <source>
        <dbReference type="EMBL" id="CAG8790639.1"/>
    </source>
</evidence>
<gene>
    <name evidence="1" type="ORF">DERYTH_LOCUS21354</name>
</gene>
<evidence type="ECO:0000313" key="2">
    <source>
        <dbReference type="Proteomes" id="UP000789405"/>
    </source>
</evidence>
<comment type="caution">
    <text evidence="1">The sequence shown here is derived from an EMBL/GenBank/DDBJ whole genome shotgun (WGS) entry which is preliminary data.</text>
</comment>
<dbReference type="OrthoDB" id="2440501at2759"/>
<organism evidence="1 2">
    <name type="scientific">Dentiscutata erythropus</name>
    <dbReference type="NCBI Taxonomy" id="1348616"/>
    <lineage>
        <taxon>Eukaryota</taxon>
        <taxon>Fungi</taxon>
        <taxon>Fungi incertae sedis</taxon>
        <taxon>Mucoromycota</taxon>
        <taxon>Glomeromycotina</taxon>
        <taxon>Glomeromycetes</taxon>
        <taxon>Diversisporales</taxon>
        <taxon>Gigasporaceae</taxon>
        <taxon>Dentiscutata</taxon>
    </lineage>
</organism>
<keyword evidence="2" id="KW-1185">Reference proteome</keyword>
<reference evidence="1" key="1">
    <citation type="submission" date="2021-06" db="EMBL/GenBank/DDBJ databases">
        <authorList>
            <person name="Kallberg Y."/>
            <person name="Tangrot J."/>
            <person name="Rosling A."/>
        </authorList>
    </citation>
    <scope>NUCLEOTIDE SEQUENCE</scope>
    <source>
        <strain evidence="1">MA453B</strain>
    </source>
</reference>
<dbReference type="Proteomes" id="UP000789405">
    <property type="component" value="Unassembled WGS sequence"/>
</dbReference>
<dbReference type="EMBL" id="CAJVPY010027058">
    <property type="protein sequence ID" value="CAG8790639.1"/>
    <property type="molecule type" value="Genomic_DNA"/>
</dbReference>
<name>A0A9N9JRH8_9GLOM</name>
<proteinExistence type="predicted"/>
<accession>A0A9N9JRH8</accession>
<feature type="non-terminal residue" evidence="1">
    <location>
        <position position="1"/>
    </location>
</feature>
<dbReference type="AlphaFoldDB" id="A0A9N9JRH8"/>
<feature type="non-terminal residue" evidence="1">
    <location>
        <position position="126"/>
    </location>
</feature>
<sequence>RFSILDDDLVSIWKLLQVLENIEPLCQFIEKTLLKPLKDNSIVYSNEEALKQAFMDAMILTLRSDIEPEFLNNIQKAESDRLCMGMELEDAIKVSRSLLEKSEDVVLELKIDDQYQKGQKTIAKAL</sequence>